<dbReference type="FunCoup" id="A0A059D6R1">
    <property type="interactions" value="3431"/>
</dbReference>
<protein>
    <recommendedName>
        <fullName evidence="6">Importin N-terminal domain-containing protein</fullName>
    </recommendedName>
</protein>
<keyword evidence="3" id="KW-0813">Transport</keyword>
<evidence type="ECO:0000259" key="6">
    <source>
        <dbReference type="PROSITE" id="PS50166"/>
    </source>
</evidence>
<dbReference type="GO" id="GO:0005635">
    <property type="term" value="C:nuclear envelope"/>
    <property type="evidence" value="ECO:0000318"/>
    <property type="project" value="GO_Central"/>
</dbReference>
<dbReference type="InterPro" id="IPR058669">
    <property type="entry name" value="TPR_IPO7/11-like"/>
</dbReference>
<organism evidence="7">
    <name type="scientific">Eucalyptus grandis</name>
    <name type="common">Flooded gum</name>
    <dbReference type="NCBI Taxonomy" id="71139"/>
    <lineage>
        <taxon>Eukaryota</taxon>
        <taxon>Viridiplantae</taxon>
        <taxon>Streptophyta</taxon>
        <taxon>Embryophyta</taxon>
        <taxon>Tracheophyta</taxon>
        <taxon>Spermatophyta</taxon>
        <taxon>Magnoliopsida</taxon>
        <taxon>eudicotyledons</taxon>
        <taxon>Gunneridae</taxon>
        <taxon>Pentapetalae</taxon>
        <taxon>rosids</taxon>
        <taxon>malvids</taxon>
        <taxon>Myrtales</taxon>
        <taxon>Myrtaceae</taxon>
        <taxon>Myrtoideae</taxon>
        <taxon>Eucalypteae</taxon>
        <taxon>Eucalyptus</taxon>
    </lineage>
</organism>
<dbReference type="Pfam" id="PF25758">
    <property type="entry name" value="TPR_IPO11"/>
    <property type="match status" value="1"/>
</dbReference>
<dbReference type="InterPro" id="IPR013598">
    <property type="entry name" value="Exportin-1/Importin-b-like"/>
</dbReference>
<evidence type="ECO:0000256" key="3">
    <source>
        <dbReference type="ARBA" id="ARBA00022448"/>
    </source>
</evidence>
<dbReference type="OMA" id="NPDQYTI"/>
<feature type="domain" description="Importin N-terminal" evidence="6">
    <location>
        <begin position="31"/>
        <end position="107"/>
    </location>
</feature>
<evidence type="ECO:0000313" key="7">
    <source>
        <dbReference type="EMBL" id="KCW86408.1"/>
    </source>
</evidence>
<evidence type="ECO:0000256" key="1">
    <source>
        <dbReference type="ARBA" id="ARBA00004123"/>
    </source>
</evidence>
<name>A0A059D6R1_EUCGR</name>
<dbReference type="GO" id="GO:0031267">
    <property type="term" value="F:small GTPase binding"/>
    <property type="evidence" value="ECO:0007669"/>
    <property type="project" value="InterPro"/>
</dbReference>
<dbReference type="SUPFAM" id="SSF48371">
    <property type="entry name" value="ARM repeat"/>
    <property type="match status" value="1"/>
</dbReference>
<comment type="similarity">
    <text evidence="2">Belongs to the importin beta family.</text>
</comment>
<evidence type="ECO:0000256" key="5">
    <source>
        <dbReference type="ARBA" id="ARBA00023242"/>
    </source>
</evidence>
<dbReference type="Pfam" id="PF25018">
    <property type="entry name" value="HEAT_IPO9_c"/>
    <property type="match status" value="1"/>
</dbReference>
<dbReference type="InterPro" id="IPR016024">
    <property type="entry name" value="ARM-type_fold"/>
</dbReference>
<dbReference type="PANTHER" id="PTHR10997:SF9">
    <property type="entry name" value="IMPORTIN-9"/>
    <property type="match status" value="1"/>
</dbReference>
<dbReference type="InterPro" id="IPR001494">
    <property type="entry name" value="Importin-beta_N"/>
</dbReference>
<dbReference type="STRING" id="71139.A0A059D6R1"/>
<dbReference type="EMBL" id="KK198754">
    <property type="protein sequence ID" value="KCW86408.1"/>
    <property type="molecule type" value="Genomic_DNA"/>
</dbReference>
<gene>
    <name evidence="7" type="ORF">EUGRSUZ_B03078</name>
</gene>
<dbReference type="Pfam" id="PF08389">
    <property type="entry name" value="Xpo1"/>
    <property type="match status" value="1"/>
</dbReference>
<dbReference type="GO" id="GO:0005829">
    <property type="term" value="C:cytosol"/>
    <property type="evidence" value="ECO:0000318"/>
    <property type="project" value="GO_Central"/>
</dbReference>
<dbReference type="PANTHER" id="PTHR10997">
    <property type="entry name" value="IMPORTIN-7, 8, 11"/>
    <property type="match status" value="1"/>
</dbReference>
<evidence type="ECO:0000256" key="4">
    <source>
        <dbReference type="ARBA" id="ARBA00022927"/>
    </source>
</evidence>
<dbReference type="SMART" id="SM00913">
    <property type="entry name" value="IBN_N"/>
    <property type="match status" value="1"/>
</dbReference>
<dbReference type="PROSITE" id="PS50166">
    <property type="entry name" value="IMPORTIN_B_NT"/>
    <property type="match status" value="1"/>
</dbReference>
<comment type="subcellular location">
    <subcellularLocation>
        <location evidence="1">Nucleus</location>
    </subcellularLocation>
</comment>
<dbReference type="InParanoid" id="A0A059D6R1"/>
<dbReference type="Gramene" id="KCW86408">
    <property type="protein sequence ID" value="KCW86408"/>
    <property type="gene ID" value="EUGRSUZ_B03078"/>
</dbReference>
<dbReference type="InterPro" id="IPR056840">
    <property type="entry name" value="HEAT_IPO9_central"/>
</dbReference>
<reference evidence="7" key="1">
    <citation type="submission" date="2013-07" db="EMBL/GenBank/DDBJ databases">
        <title>The genome of Eucalyptus grandis.</title>
        <authorList>
            <person name="Schmutz J."/>
            <person name="Hayes R."/>
            <person name="Myburg A."/>
            <person name="Tuskan G."/>
            <person name="Grattapaglia D."/>
            <person name="Rokhsar D.S."/>
        </authorList>
    </citation>
    <scope>NUCLEOTIDE SEQUENCE</scope>
    <source>
        <tissue evidence="7">Leaf extractions</tissue>
    </source>
</reference>
<keyword evidence="4" id="KW-0653">Protein transport</keyword>
<dbReference type="Gene3D" id="1.25.10.10">
    <property type="entry name" value="Leucine-rich Repeat Variant"/>
    <property type="match status" value="1"/>
</dbReference>
<evidence type="ECO:0000256" key="2">
    <source>
        <dbReference type="ARBA" id="ARBA00007991"/>
    </source>
</evidence>
<dbReference type="Pfam" id="PF03810">
    <property type="entry name" value="IBN_N"/>
    <property type="match status" value="1"/>
</dbReference>
<dbReference type="FunFam" id="1.25.10.10:FF:000459">
    <property type="entry name" value="ARM repeat superfamily protein"/>
    <property type="match status" value="1"/>
</dbReference>
<dbReference type="InterPro" id="IPR011989">
    <property type="entry name" value="ARM-like"/>
</dbReference>
<dbReference type="GO" id="GO:0006606">
    <property type="term" value="P:protein import into nucleus"/>
    <property type="evidence" value="ECO:0000318"/>
    <property type="project" value="GO_Central"/>
</dbReference>
<dbReference type="AlphaFoldDB" id="A0A059D6R1"/>
<accession>A0A059D6R1</accession>
<keyword evidence="5" id="KW-0539">Nucleus</keyword>
<proteinExistence type="inferred from homology"/>
<sequence>MASSTIDQDQQWLLNCLSATLDPNHDVRAFAEASLQQASLQSGFGSALSKVAANRELPFGLRQLAAVLLKQFIKKHWQEGEESFEHPVVSSEEKAVIRKYLLMTLDDSQRKICTAVSMAVASIAVYDWPEDWPELLPNLLELINDQTNMNRVQGALKCLSLLSGDLDDTVVPTLVPILFPTLHKIVSSSKIYDKHLRSKALSIVYSCVSVLGAMSGVYKSETNEMINSFLKPWMDEFNNILREPVPLEDPDDWSIRMEVLKCLNQLIQSFPSIGVGEFVVIMGPLWQTFVSTLNVYLQSSIKGQEDPYEGRYDSDGAEKSLDSFIIQLFEFLLTIMGSRKFVKVMMNNINELVYDTLAFLQMTEQQVHTWSEDANEFVANEDDLTYSCRVSGALLLEEVVSSCGREGVDAIIEAAKRRFAESIQDKSAGSADWWRMREAILFALASLSDQLLEAEVSGLASGNIGSVIEQMISEDIGAGVHEYPFLYARIFVSVAKFSSVISRGVLDNFLYAAITTVSMDVPPPVKVGACHALSLLLTKANDGNVLPHIIGLLSSLTNLLSQASDETLHLVLETIRAAIMAGCEAIAAVEPNVSPILLNTWASNISDPFVSGEALEVLEAIKNSPGCVHPLISRVLPFVGPVLNKPQQQPDGLVAGSLDLLTMLLKNSPIDAVKLMYDACFDAVVRIALQSEDHGEMQNATECLAAFVSGGRQDVLAWGGDSGFTMRSLLDVASRLLDPALESSGSLFVGNYILQLILHLPQQMAPHIWDMAAALVRRMQSAEIAGLRTSLILIFARLVHMSVPNVHQFIDMLMRVPAEGYDNAFTYVMSEWTKLQAGEIQGSYQIKVTTTALALVLSTMHGELGKINVQGHLIQSATGITTRSKAKSAPDQWTLMPLPAKILALLADALIEIQEQAPVGDEEEDSEWEEVEPVDGDKDILHAAAAVSSDRPGYAQFEAMARVFDEEDGDDDDLSSIDDPLNEINLANYLGDFLMKFSESNRNLFDHLCQNLTQSQHATIQAILGR</sequence>